<keyword evidence="6" id="KW-1185">Reference proteome</keyword>
<dbReference type="SUPFAM" id="SSF51735">
    <property type="entry name" value="NAD(P)-binding Rossmann-fold domains"/>
    <property type="match status" value="1"/>
</dbReference>
<dbReference type="OrthoDB" id="435038at2759"/>
<dbReference type="GO" id="GO:0050661">
    <property type="term" value="F:NADP binding"/>
    <property type="evidence" value="ECO:0007669"/>
    <property type="project" value="InterPro"/>
</dbReference>
<dbReference type="Pfam" id="PF14833">
    <property type="entry name" value="NAD_binding_11"/>
    <property type="match status" value="1"/>
</dbReference>
<gene>
    <name evidence="5" type="ORF">BD324DRAFT_627986</name>
</gene>
<dbReference type="InterPro" id="IPR002204">
    <property type="entry name" value="3-OH-isobutyrate_DH-rel_CS"/>
</dbReference>
<dbReference type="InterPro" id="IPR008927">
    <property type="entry name" value="6-PGluconate_DH-like_C_sf"/>
</dbReference>
<reference evidence="5 6" key="1">
    <citation type="submission" date="2017-03" db="EMBL/GenBank/DDBJ databases">
        <title>Widespread Adenine N6-methylation of Active Genes in Fungi.</title>
        <authorList>
            <consortium name="DOE Joint Genome Institute"/>
            <person name="Mondo S.J."/>
            <person name="Dannebaum R.O."/>
            <person name="Kuo R.C."/>
            <person name="Louie K.B."/>
            <person name="Bewick A.J."/>
            <person name="Labutti K."/>
            <person name="Haridas S."/>
            <person name="Kuo A."/>
            <person name="Salamov A."/>
            <person name="Ahrendt S.R."/>
            <person name="Lau R."/>
            <person name="Bowen B.P."/>
            <person name="Lipzen A."/>
            <person name="Sullivan W."/>
            <person name="Andreopoulos W.B."/>
            <person name="Clum A."/>
            <person name="Lindquist E."/>
            <person name="Daum C."/>
            <person name="Northen T.R."/>
            <person name="Ramamoorthy G."/>
            <person name="Schmitz R.J."/>
            <person name="Gryganskyi A."/>
            <person name="Culley D."/>
            <person name="Magnuson J."/>
            <person name="James T.Y."/>
            <person name="O'Malley M.A."/>
            <person name="Stajich J.E."/>
            <person name="Spatafora J.W."/>
            <person name="Visel A."/>
            <person name="Grigoriev I.V."/>
        </authorList>
    </citation>
    <scope>NUCLEOTIDE SEQUENCE [LARGE SCALE GENOMIC DNA]</scope>
    <source>
        <strain evidence="5 6">NRRL Y-17943</strain>
    </source>
</reference>
<organism evidence="5 6">
    <name type="scientific">Kockovaella imperatae</name>
    <dbReference type="NCBI Taxonomy" id="4999"/>
    <lineage>
        <taxon>Eukaryota</taxon>
        <taxon>Fungi</taxon>
        <taxon>Dikarya</taxon>
        <taxon>Basidiomycota</taxon>
        <taxon>Agaricomycotina</taxon>
        <taxon>Tremellomycetes</taxon>
        <taxon>Tremellales</taxon>
        <taxon>Cuniculitremaceae</taxon>
        <taxon>Kockovaella</taxon>
    </lineage>
</organism>
<dbReference type="SUPFAM" id="SSF48179">
    <property type="entry name" value="6-phosphogluconate dehydrogenase C-terminal domain-like"/>
    <property type="match status" value="1"/>
</dbReference>
<dbReference type="InterPro" id="IPR013328">
    <property type="entry name" value="6PGD_dom2"/>
</dbReference>
<accession>A0A1Y1UDY8</accession>
<proteinExistence type="inferred from homology"/>
<dbReference type="Proteomes" id="UP000193218">
    <property type="component" value="Unassembled WGS sequence"/>
</dbReference>
<evidence type="ECO:0000313" key="6">
    <source>
        <dbReference type="Proteomes" id="UP000193218"/>
    </source>
</evidence>
<evidence type="ECO:0000256" key="1">
    <source>
        <dbReference type="ARBA" id="ARBA00007598"/>
    </source>
</evidence>
<feature type="domain" description="3-hydroxyisobutyrate dehydrogenase-like NAD-binding" evidence="4">
    <location>
        <begin position="246"/>
        <end position="361"/>
    </location>
</feature>
<evidence type="ECO:0000313" key="5">
    <source>
        <dbReference type="EMBL" id="ORX36232.1"/>
    </source>
</evidence>
<dbReference type="InterPro" id="IPR036291">
    <property type="entry name" value="NAD(P)-bd_dom_sf"/>
</dbReference>
<dbReference type="GO" id="GO:0051287">
    <property type="term" value="F:NAD binding"/>
    <property type="evidence" value="ECO:0007669"/>
    <property type="project" value="InterPro"/>
</dbReference>
<dbReference type="STRING" id="4999.A0A1Y1UDY8"/>
<sequence>MSSHHAHFAADSTAGLPHTPPVEKMEDDTMDGGDTKPIPFSRPITPVPAHDRLAFVGLGAMGKRMAVNLAKSLAERAAPPLKVYNRSDKGLSEFKTYAEMKGLTEEMYEVERDLHVIGKTADIIVTSLGGDEAVEEVYTQLFKGQESQSDAGDGIKPGGHGRTTIFIDTSTIFPTTAGAMERMATSKPHRVFLSCPVFGIPAAAEDADLVLAISGDYFARKHAAHALVPAIGKKVMDLGSNVERAMAFKLVGNSLEVGFIELLSESFTLADQVGVGSSQLVELIRDQHSSPHLTRYAERISKNKFAVEGGFNLAGGIADARHIRRLAENHDVPMPSLDVALQHMLSARAHGGADLDWTALVGGQRIAAGLPPFSGKTTRLEKED</sequence>
<dbReference type="Gene3D" id="3.40.50.720">
    <property type="entry name" value="NAD(P)-binding Rossmann-like Domain"/>
    <property type="match status" value="1"/>
</dbReference>
<evidence type="ECO:0000259" key="4">
    <source>
        <dbReference type="Pfam" id="PF14833"/>
    </source>
</evidence>
<dbReference type="InParanoid" id="A0A1Y1UDY8"/>
<dbReference type="Pfam" id="PF03446">
    <property type="entry name" value="NAD_binding_2"/>
    <property type="match status" value="1"/>
</dbReference>
<protein>
    <submittedName>
        <fullName evidence="5">6-phosphogluconate dehydrogenase</fullName>
    </submittedName>
</protein>
<dbReference type="PANTHER" id="PTHR43580:SF8">
    <property type="entry name" value="6-PHOSPHOGLUCONATE DEHYDROGENASE NADP-BINDING DOMAIN-CONTAINING PROTEIN-RELATED"/>
    <property type="match status" value="1"/>
</dbReference>
<dbReference type="GeneID" id="33557878"/>
<evidence type="ECO:0000259" key="3">
    <source>
        <dbReference type="Pfam" id="PF03446"/>
    </source>
</evidence>
<dbReference type="EMBL" id="NBSH01000008">
    <property type="protein sequence ID" value="ORX36232.1"/>
    <property type="molecule type" value="Genomic_DNA"/>
</dbReference>
<dbReference type="InterPro" id="IPR029154">
    <property type="entry name" value="HIBADH-like_NADP-bd"/>
</dbReference>
<dbReference type="RefSeq" id="XP_021870333.1">
    <property type="nucleotide sequence ID" value="XM_022016069.1"/>
</dbReference>
<dbReference type="AlphaFoldDB" id="A0A1Y1UDY8"/>
<dbReference type="Gene3D" id="1.10.1040.10">
    <property type="entry name" value="N-(1-d-carboxylethyl)-l-norvaline Dehydrogenase, domain 2"/>
    <property type="match status" value="1"/>
</dbReference>
<dbReference type="PROSITE" id="PS00895">
    <property type="entry name" value="3_HYDROXYISOBUT_DH"/>
    <property type="match status" value="1"/>
</dbReference>
<evidence type="ECO:0000256" key="2">
    <source>
        <dbReference type="SAM" id="MobiDB-lite"/>
    </source>
</evidence>
<dbReference type="InterPro" id="IPR051265">
    <property type="entry name" value="HIBADH-related_NP60_sf"/>
</dbReference>
<dbReference type="InterPro" id="IPR006115">
    <property type="entry name" value="6PGDH_NADP-bd"/>
</dbReference>
<feature type="domain" description="6-phosphogluconate dehydrogenase NADP-binding" evidence="3">
    <location>
        <begin position="53"/>
        <end position="236"/>
    </location>
</feature>
<comment type="caution">
    <text evidence="5">The sequence shown here is derived from an EMBL/GenBank/DDBJ whole genome shotgun (WGS) entry which is preliminary data.</text>
</comment>
<dbReference type="GO" id="GO:0016491">
    <property type="term" value="F:oxidoreductase activity"/>
    <property type="evidence" value="ECO:0007669"/>
    <property type="project" value="InterPro"/>
</dbReference>
<dbReference type="PANTHER" id="PTHR43580">
    <property type="entry name" value="OXIDOREDUCTASE GLYR1-RELATED"/>
    <property type="match status" value="1"/>
</dbReference>
<feature type="region of interest" description="Disordered" evidence="2">
    <location>
        <begin position="1"/>
        <end position="43"/>
    </location>
</feature>
<name>A0A1Y1UDY8_9TREE</name>
<comment type="similarity">
    <text evidence="1">Belongs to the HIBADH-related family. NP60 subfamily.</text>
</comment>